<proteinExistence type="predicted"/>
<organism evidence="1 2">
    <name type="scientific">Platanthera zijinensis</name>
    <dbReference type="NCBI Taxonomy" id="2320716"/>
    <lineage>
        <taxon>Eukaryota</taxon>
        <taxon>Viridiplantae</taxon>
        <taxon>Streptophyta</taxon>
        <taxon>Embryophyta</taxon>
        <taxon>Tracheophyta</taxon>
        <taxon>Spermatophyta</taxon>
        <taxon>Magnoliopsida</taxon>
        <taxon>Liliopsida</taxon>
        <taxon>Asparagales</taxon>
        <taxon>Orchidaceae</taxon>
        <taxon>Orchidoideae</taxon>
        <taxon>Orchideae</taxon>
        <taxon>Orchidinae</taxon>
        <taxon>Platanthera</taxon>
    </lineage>
</organism>
<dbReference type="InterPro" id="IPR029063">
    <property type="entry name" value="SAM-dependent_MTases_sf"/>
</dbReference>
<dbReference type="AlphaFoldDB" id="A0AAP0B8U9"/>
<sequence length="258" mass="28407">MTLVTRALRWIVFVAYTRRDPLSGNWGPLLGSHSHCYPLPFSCRLLRILSGQGGHYSWGDLALLRQSVSLWSLKKSTDIDWVASLRHAVEQDTPPPPPFPDFLSTAHIGDGIKFIQNAYAQESSIANGDNGDHLKIILIDADSSDPSSGLACPPADFVEDHFLSLVKDFLSTRGLFVINLVSRSASIRQGIISRLKSVFDHLFSLELEEDVNVVLFAASTGTCCSEDQINKAAEQLQNLLKVPLPSMCTQAMSISRLK</sequence>
<dbReference type="EMBL" id="JBBWWQ010000013">
    <property type="protein sequence ID" value="KAK8933563.1"/>
    <property type="molecule type" value="Genomic_DNA"/>
</dbReference>
<name>A0AAP0B8U9_9ASPA</name>
<evidence type="ECO:0000313" key="1">
    <source>
        <dbReference type="EMBL" id="KAK8933563.1"/>
    </source>
</evidence>
<dbReference type="Proteomes" id="UP001418222">
    <property type="component" value="Unassembled WGS sequence"/>
</dbReference>
<gene>
    <name evidence="1" type="ORF">KSP39_PZI016014</name>
</gene>
<accession>A0AAP0B8U9</accession>
<evidence type="ECO:0000313" key="2">
    <source>
        <dbReference type="Proteomes" id="UP001418222"/>
    </source>
</evidence>
<keyword evidence="2" id="KW-1185">Reference proteome</keyword>
<protein>
    <submittedName>
        <fullName evidence="1">Uncharacterized protein</fullName>
    </submittedName>
</protein>
<dbReference type="SUPFAM" id="SSF53335">
    <property type="entry name" value="S-adenosyl-L-methionine-dependent methyltransferases"/>
    <property type="match status" value="1"/>
</dbReference>
<comment type="caution">
    <text evidence="1">The sequence shown here is derived from an EMBL/GenBank/DDBJ whole genome shotgun (WGS) entry which is preliminary data.</text>
</comment>
<reference evidence="1 2" key="1">
    <citation type="journal article" date="2022" name="Nat. Plants">
        <title>Genomes of leafy and leafless Platanthera orchids illuminate the evolution of mycoheterotrophy.</title>
        <authorList>
            <person name="Li M.H."/>
            <person name="Liu K.W."/>
            <person name="Li Z."/>
            <person name="Lu H.C."/>
            <person name="Ye Q.L."/>
            <person name="Zhang D."/>
            <person name="Wang J.Y."/>
            <person name="Li Y.F."/>
            <person name="Zhong Z.M."/>
            <person name="Liu X."/>
            <person name="Yu X."/>
            <person name="Liu D.K."/>
            <person name="Tu X.D."/>
            <person name="Liu B."/>
            <person name="Hao Y."/>
            <person name="Liao X.Y."/>
            <person name="Jiang Y.T."/>
            <person name="Sun W.H."/>
            <person name="Chen J."/>
            <person name="Chen Y.Q."/>
            <person name="Ai Y."/>
            <person name="Zhai J.W."/>
            <person name="Wu S.S."/>
            <person name="Zhou Z."/>
            <person name="Hsiao Y.Y."/>
            <person name="Wu W.L."/>
            <person name="Chen Y.Y."/>
            <person name="Lin Y.F."/>
            <person name="Hsu J.L."/>
            <person name="Li C.Y."/>
            <person name="Wang Z.W."/>
            <person name="Zhao X."/>
            <person name="Zhong W.Y."/>
            <person name="Ma X.K."/>
            <person name="Ma L."/>
            <person name="Huang J."/>
            <person name="Chen G.Z."/>
            <person name="Huang M.Z."/>
            <person name="Huang L."/>
            <person name="Peng D.H."/>
            <person name="Luo Y.B."/>
            <person name="Zou S.Q."/>
            <person name="Chen S.P."/>
            <person name="Lan S."/>
            <person name="Tsai W.C."/>
            <person name="Van de Peer Y."/>
            <person name="Liu Z.J."/>
        </authorList>
    </citation>
    <scope>NUCLEOTIDE SEQUENCE [LARGE SCALE GENOMIC DNA]</scope>
    <source>
        <strain evidence="1">Lor287</strain>
    </source>
</reference>
<dbReference type="Gene3D" id="3.40.50.150">
    <property type="entry name" value="Vaccinia Virus protein VP39"/>
    <property type="match status" value="1"/>
</dbReference>